<dbReference type="PRINTS" id="PR01438">
    <property type="entry name" value="UNVRSLSTRESS"/>
</dbReference>
<sequence length="272" mass="28687">MAQKPLDIPGKAPAADVPMDEDDDDLSVLLSRSAPKIERHKTVVPIHKDDVEYSDFDRAIVVAIDESSNSDAVVTWAADRLLRRRKDLVVLVNVQPESKTWKHTSSASSSTLPSASASASTSASALPGSSTKPPSDAAVAGSSIRAANIGRPVGRIAAEATTEASVSQIDDEAKERCRKILSPYAERLQRDGFVVKGICLIGNPKEVLVASTNIKKPTMIVMGTHGRGSVKRFLMGSVAEYVLHHSSIPVVIVPNGSGRASASTSTPAGEGE</sequence>
<protein>
    <recommendedName>
        <fullName evidence="2">UspA domain-containing protein</fullName>
    </recommendedName>
</protein>
<dbReference type="AlphaFoldDB" id="A0A9W7XWL3"/>
<dbReference type="InterPro" id="IPR014729">
    <property type="entry name" value="Rossmann-like_a/b/a_fold"/>
</dbReference>
<dbReference type="Proteomes" id="UP001149813">
    <property type="component" value="Unassembled WGS sequence"/>
</dbReference>
<feature type="compositionally biased region" description="Low complexity" evidence="1">
    <location>
        <begin position="104"/>
        <end position="131"/>
    </location>
</feature>
<feature type="domain" description="UspA" evidence="2">
    <location>
        <begin position="59"/>
        <end position="254"/>
    </location>
</feature>
<keyword evidence="4" id="KW-1185">Reference proteome</keyword>
<dbReference type="EMBL" id="JANBOJ010000412">
    <property type="protein sequence ID" value="KAJ1719385.1"/>
    <property type="molecule type" value="Genomic_DNA"/>
</dbReference>
<dbReference type="Pfam" id="PF00582">
    <property type="entry name" value="Usp"/>
    <property type="match status" value="1"/>
</dbReference>
<dbReference type="PANTHER" id="PTHR31964">
    <property type="entry name" value="ADENINE NUCLEOTIDE ALPHA HYDROLASES-LIKE SUPERFAMILY PROTEIN"/>
    <property type="match status" value="1"/>
</dbReference>
<evidence type="ECO:0000313" key="4">
    <source>
        <dbReference type="Proteomes" id="UP001149813"/>
    </source>
</evidence>
<accession>A0A9W7XWL3</accession>
<dbReference type="CDD" id="cd23659">
    <property type="entry name" value="USP_At3g01520-like"/>
    <property type="match status" value="1"/>
</dbReference>
<evidence type="ECO:0000259" key="2">
    <source>
        <dbReference type="Pfam" id="PF00582"/>
    </source>
</evidence>
<dbReference type="SUPFAM" id="SSF52402">
    <property type="entry name" value="Adenine nucleotide alpha hydrolases-like"/>
    <property type="match status" value="1"/>
</dbReference>
<dbReference type="PANTHER" id="PTHR31964:SF113">
    <property type="entry name" value="USPA DOMAIN-CONTAINING PROTEIN"/>
    <property type="match status" value="1"/>
</dbReference>
<dbReference type="InterPro" id="IPR006016">
    <property type="entry name" value="UspA"/>
</dbReference>
<name>A0A9W7XWL3_9FUNG</name>
<feature type="region of interest" description="Disordered" evidence="1">
    <location>
        <begin position="99"/>
        <end position="139"/>
    </location>
</feature>
<comment type="caution">
    <text evidence="3">The sequence shown here is derived from an EMBL/GenBank/DDBJ whole genome shotgun (WGS) entry which is preliminary data.</text>
</comment>
<evidence type="ECO:0000313" key="3">
    <source>
        <dbReference type="EMBL" id="KAJ1719385.1"/>
    </source>
</evidence>
<gene>
    <name evidence="3" type="ORF">LPJ53_005850</name>
</gene>
<dbReference type="Gene3D" id="3.40.50.620">
    <property type="entry name" value="HUPs"/>
    <property type="match status" value="2"/>
</dbReference>
<dbReference type="InterPro" id="IPR006015">
    <property type="entry name" value="Universal_stress_UspA"/>
</dbReference>
<proteinExistence type="predicted"/>
<dbReference type="OrthoDB" id="843225at2759"/>
<evidence type="ECO:0000256" key="1">
    <source>
        <dbReference type="SAM" id="MobiDB-lite"/>
    </source>
</evidence>
<organism evidence="3 4">
    <name type="scientific">Coemansia erecta</name>
    <dbReference type="NCBI Taxonomy" id="147472"/>
    <lineage>
        <taxon>Eukaryota</taxon>
        <taxon>Fungi</taxon>
        <taxon>Fungi incertae sedis</taxon>
        <taxon>Zoopagomycota</taxon>
        <taxon>Kickxellomycotina</taxon>
        <taxon>Kickxellomycetes</taxon>
        <taxon>Kickxellales</taxon>
        <taxon>Kickxellaceae</taxon>
        <taxon>Coemansia</taxon>
    </lineage>
</organism>
<feature type="region of interest" description="Disordered" evidence="1">
    <location>
        <begin position="1"/>
        <end position="23"/>
    </location>
</feature>
<reference evidence="3" key="1">
    <citation type="submission" date="2022-07" db="EMBL/GenBank/DDBJ databases">
        <title>Phylogenomic reconstructions and comparative analyses of Kickxellomycotina fungi.</title>
        <authorList>
            <person name="Reynolds N.K."/>
            <person name="Stajich J.E."/>
            <person name="Barry K."/>
            <person name="Grigoriev I.V."/>
            <person name="Crous P."/>
            <person name="Smith M.E."/>
        </authorList>
    </citation>
    <scope>NUCLEOTIDE SEQUENCE</scope>
    <source>
        <strain evidence="3">NBRC 32514</strain>
    </source>
</reference>